<organism evidence="2 3">
    <name type="scientific">Nibrella viscosa</name>
    <dbReference type="NCBI Taxonomy" id="1084524"/>
    <lineage>
        <taxon>Bacteria</taxon>
        <taxon>Pseudomonadati</taxon>
        <taxon>Bacteroidota</taxon>
        <taxon>Cytophagia</taxon>
        <taxon>Cytophagales</taxon>
        <taxon>Spirosomataceae</taxon>
        <taxon>Nibrella</taxon>
    </lineage>
</organism>
<comment type="caution">
    <text evidence="2">The sequence shown here is derived from an EMBL/GenBank/DDBJ whole genome shotgun (WGS) entry which is preliminary data.</text>
</comment>
<proteinExistence type="predicted"/>
<sequence length="66" mass="7590">MGRLRDAVYKYPIAGLNTRNSLLRAHQGDKATHEQKRGNETEITKTQRKATSNDKTVIYNKKGRLF</sequence>
<evidence type="ECO:0000313" key="3">
    <source>
        <dbReference type="Proteomes" id="UP001500936"/>
    </source>
</evidence>
<feature type="region of interest" description="Disordered" evidence="1">
    <location>
        <begin position="29"/>
        <end position="49"/>
    </location>
</feature>
<evidence type="ECO:0000313" key="2">
    <source>
        <dbReference type="EMBL" id="GAA4420836.1"/>
    </source>
</evidence>
<protein>
    <submittedName>
        <fullName evidence="2">Uncharacterized protein</fullName>
    </submittedName>
</protein>
<dbReference type="Proteomes" id="UP001500936">
    <property type="component" value="Unassembled WGS sequence"/>
</dbReference>
<keyword evidence="3" id="KW-1185">Reference proteome</keyword>
<name>A0ABP8L1N1_9BACT</name>
<gene>
    <name evidence="2" type="ORF">GCM10023187_56340</name>
</gene>
<accession>A0ABP8L1N1</accession>
<evidence type="ECO:0000256" key="1">
    <source>
        <dbReference type="SAM" id="MobiDB-lite"/>
    </source>
</evidence>
<dbReference type="EMBL" id="BAABHB010000023">
    <property type="protein sequence ID" value="GAA4420836.1"/>
    <property type="molecule type" value="Genomic_DNA"/>
</dbReference>
<feature type="compositionally biased region" description="Basic and acidic residues" evidence="1">
    <location>
        <begin position="29"/>
        <end position="45"/>
    </location>
</feature>
<reference evidence="3" key="1">
    <citation type="journal article" date="2019" name="Int. J. Syst. Evol. Microbiol.">
        <title>The Global Catalogue of Microorganisms (GCM) 10K type strain sequencing project: providing services to taxonomists for standard genome sequencing and annotation.</title>
        <authorList>
            <consortium name="The Broad Institute Genomics Platform"/>
            <consortium name="The Broad Institute Genome Sequencing Center for Infectious Disease"/>
            <person name="Wu L."/>
            <person name="Ma J."/>
        </authorList>
    </citation>
    <scope>NUCLEOTIDE SEQUENCE [LARGE SCALE GENOMIC DNA]</scope>
    <source>
        <strain evidence="3">JCM 17925</strain>
    </source>
</reference>